<organism evidence="3 4">
    <name type="scientific">Planomonospora corallina</name>
    <dbReference type="NCBI Taxonomy" id="1806052"/>
    <lineage>
        <taxon>Bacteria</taxon>
        <taxon>Bacillati</taxon>
        <taxon>Actinomycetota</taxon>
        <taxon>Actinomycetes</taxon>
        <taxon>Streptosporangiales</taxon>
        <taxon>Streptosporangiaceae</taxon>
        <taxon>Planomonospora</taxon>
    </lineage>
</organism>
<proteinExistence type="predicted"/>
<dbReference type="InterPro" id="IPR019734">
    <property type="entry name" value="TPR_rpt"/>
</dbReference>
<evidence type="ECO:0000256" key="1">
    <source>
        <dbReference type="PROSITE-ProRule" id="PRU00339"/>
    </source>
</evidence>
<comment type="caution">
    <text evidence="3">The sequence shown here is derived from an EMBL/GenBank/DDBJ whole genome shotgun (WGS) entry which is preliminary data.</text>
</comment>
<reference evidence="4" key="1">
    <citation type="journal article" date="2019" name="Int. J. Syst. Evol. Microbiol.">
        <title>The Global Catalogue of Microorganisms (GCM) 10K type strain sequencing project: providing services to taxonomists for standard genome sequencing and annotation.</title>
        <authorList>
            <consortium name="The Broad Institute Genomics Platform"/>
            <consortium name="The Broad Institute Genome Sequencing Center for Infectious Disease"/>
            <person name="Wu L."/>
            <person name="Ma J."/>
        </authorList>
    </citation>
    <scope>NUCLEOTIDE SEQUENCE [LARGE SCALE GENOMIC DNA]</scope>
    <source>
        <strain evidence="4">TBRC 4489</strain>
    </source>
</reference>
<keyword evidence="4" id="KW-1185">Reference proteome</keyword>
<feature type="compositionally biased region" description="Basic and acidic residues" evidence="2">
    <location>
        <begin position="894"/>
        <end position="913"/>
    </location>
</feature>
<feature type="repeat" description="TPR" evidence="1">
    <location>
        <begin position="250"/>
        <end position="283"/>
    </location>
</feature>
<name>A0ABV8I892_9ACTN</name>
<gene>
    <name evidence="3" type="ORF">ACFOWE_14780</name>
</gene>
<dbReference type="EMBL" id="JBHSBM010000017">
    <property type="protein sequence ID" value="MFC4059566.1"/>
    <property type="molecule type" value="Genomic_DNA"/>
</dbReference>
<sequence length="919" mass="104056">MAGGVAVGLVSLLALVGGGHQIWHTADDFSPPALWITEVTSRIVSGIRWVLMGGVDPDPWGLRIVCAVLVVAFLHALRRAMIMYNAYKPGAVDVRKLVDATVDGQPHPPVEDLTAQLRKSLSESNLYPPTVVPAEAPAESFLDLVGDIDLEPKKLGTSMLRLFSRLRPKLAYQISGVLRVREPEPRFGMTVTVTSYATRGSHVETVWGRTWEQTVHRAGYWVMATLVPVIRAGRELPWRGWQGRSLPVDLFEAYQEATELARGRRFDEALSLYYKAVQLDPTNLFLRVQIGLTQEKLGLYLDALETYHGALVAAGQTTERATARLWALPEGGPPIACLRYLRRHPGALQARQRYAIVLGTSELTAHQWCKRSDDGFGRPEIRRQIRESLTPDLVDRYWRTAVDLVHWDEDPLTDAVERDVRERLSEVFKTGDESEVALVFQRACLAEAYRLSEDYLIARCSPRIRRGEIATTQAGIITQASVRMFRDIWAPLRLALAWDAYHDHHLSETGPGSFAGPPLPPAEALGWSDDFYREVRKMVRSQVSPEELRWRVRQAKHDWRRLIRKDWQENYNAACLYALAMKQRIGRYLGWPEEFSALAVRELKKAVRREKTGFVKITRSWMLTDDPDLAPLRAHGAFIRFEREVYPYATHDHLRPQDIPPTRIEITDYYRRLLTGIATAMRGSWDRRPGRGPVGIATVTTWLQNERELWGCVHHLACSQARNWLDRRSLIEKTRRVADPAVLGDVDISSHVSTFDEIFFSRPDDPWLTSQGAQDAVERIPGTVDGALERLESMVDGADPRSPVKHIDEWLEVLRKADETGTTTVRAAALRSLCARHAALWQALCDEVNEIGDGSPQPAFADALERLPAPSVPTRLLISPRTVGFRPYRPVRRPSTDRRRREKTPPARRDRAARSRANA</sequence>
<dbReference type="Proteomes" id="UP001595850">
    <property type="component" value="Unassembled WGS sequence"/>
</dbReference>
<dbReference type="PROSITE" id="PS50005">
    <property type="entry name" value="TPR"/>
    <property type="match status" value="1"/>
</dbReference>
<evidence type="ECO:0000256" key="2">
    <source>
        <dbReference type="SAM" id="MobiDB-lite"/>
    </source>
</evidence>
<accession>A0ABV8I892</accession>
<keyword evidence="1" id="KW-0802">TPR repeat</keyword>
<evidence type="ECO:0008006" key="5">
    <source>
        <dbReference type="Google" id="ProtNLM"/>
    </source>
</evidence>
<dbReference type="Gene3D" id="1.25.40.10">
    <property type="entry name" value="Tetratricopeptide repeat domain"/>
    <property type="match status" value="1"/>
</dbReference>
<evidence type="ECO:0000313" key="3">
    <source>
        <dbReference type="EMBL" id="MFC4059566.1"/>
    </source>
</evidence>
<protein>
    <recommendedName>
        <fullName evidence="5">Tetratricopeptide repeat protein</fullName>
    </recommendedName>
</protein>
<evidence type="ECO:0000313" key="4">
    <source>
        <dbReference type="Proteomes" id="UP001595850"/>
    </source>
</evidence>
<dbReference type="InterPro" id="IPR011990">
    <property type="entry name" value="TPR-like_helical_dom_sf"/>
</dbReference>
<dbReference type="SUPFAM" id="SSF48452">
    <property type="entry name" value="TPR-like"/>
    <property type="match status" value="1"/>
</dbReference>
<feature type="region of interest" description="Disordered" evidence="2">
    <location>
        <begin position="883"/>
        <end position="919"/>
    </location>
</feature>